<dbReference type="Gene3D" id="3.40.50.2000">
    <property type="entry name" value="Glycogen Phosphorylase B"/>
    <property type="match status" value="2"/>
</dbReference>
<evidence type="ECO:0000313" key="4">
    <source>
        <dbReference type="Proteomes" id="UP000218627"/>
    </source>
</evidence>
<organism evidence="3 4">
    <name type="scientific">Hydrogenobacter hydrogenophilus</name>
    <dbReference type="NCBI Taxonomy" id="35835"/>
    <lineage>
        <taxon>Bacteria</taxon>
        <taxon>Pseudomonadati</taxon>
        <taxon>Aquificota</taxon>
        <taxon>Aquificia</taxon>
        <taxon>Aquificales</taxon>
        <taxon>Aquificaceae</taxon>
        <taxon>Hydrogenobacter</taxon>
    </lineage>
</organism>
<dbReference type="GO" id="GO:0016757">
    <property type="term" value="F:glycosyltransferase activity"/>
    <property type="evidence" value="ECO:0007669"/>
    <property type="project" value="InterPro"/>
</dbReference>
<protein>
    <submittedName>
        <fullName evidence="3">Glycosyltransferase involved in cell wall bisynthesis</fullName>
    </submittedName>
</protein>
<dbReference type="Pfam" id="PF00534">
    <property type="entry name" value="Glycos_transf_1"/>
    <property type="match status" value="1"/>
</dbReference>
<dbReference type="Proteomes" id="UP000218627">
    <property type="component" value="Unassembled WGS sequence"/>
</dbReference>
<dbReference type="CDD" id="cd03802">
    <property type="entry name" value="GT4_AviGT4-like"/>
    <property type="match status" value="1"/>
</dbReference>
<dbReference type="Pfam" id="PF13439">
    <property type="entry name" value="Glyco_transf_4"/>
    <property type="match status" value="1"/>
</dbReference>
<sequence length="376" mass="43598">MRVAQVGPLIYQIPPEKYGGTELVVYNIIKGLKEEGIDCTLFASEGSKVEGQVIPICPPLGWKDEQKIAYYEYLEACHVLSRQEEFDIIHIHFYPHNPQWFFSLPLFKKPVIFTIHSLLEGFSKLYRKFPHLAHAPMISISNNQREPLPFANYIATVYNGIDVKLFPFQDKKEDFLVFVGRATYEKGVAEAIQIAKILGKKLYLIVKVDTPQEEEYFSKYIKPHIDGRNIVFLGELSFEEKVEYLSKASAFIFPMQWREPFGLVMIEAMACGTPVFVADRGSAKEVVLHGKTGVLIKARKKPRFMDEELIRSFVKAYKKYADKIDPKDCRRHVEENFTYQKMVKDYLQAYQKVIENWETIRQKILHNSPSVILNKL</sequence>
<keyword evidence="4" id="KW-1185">Reference proteome</keyword>
<evidence type="ECO:0000259" key="2">
    <source>
        <dbReference type="Pfam" id="PF13439"/>
    </source>
</evidence>
<evidence type="ECO:0000259" key="1">
    <source>
        <dbReference type="Pfam" id="PF00534"/>
    </source>
</evidence>
<feature type="domain" description="Glycosyltransferase subfamily 4-like N-terminal" evidence="2">
    <location>
        <begin position="18"/>
        <end position="163"/>
    </location>
</feature>
<proteinExistence type="predicted"/>
<accession>A0A285NW04</accession>
<dbReference type="PANTHER" id="PTHR12526">
    <property type="entry name" value="GLYCOSYLTRANSFERASE"/>
    <property type="match status" value="1"/>
</dbReference>
<dbReference type="RefSeq" id="WP_096601080.1">
    <property type="nucleotide sequence ID" value="NZ_OBEN01000002.1"/>
</dbReference>
<dbReference type="SUPFAM" id="SSF53756">
    <property type="entry name" value="UDP-Glycosyltransferase/glycogen phosphorylase"/>
    <property type="match status" value="1"/>
</dbReference>
<feature type="domain" description="Glycosyl transferase family 1" evidence="1">
    <location>
        <begin position="170"/>
        <end position="301"/>
    </location>
</feature>
<dbReference type="InterPro" id="IPR028098">
    <property type="entry name" value="Glyco_trans_4-like_N"/>
</dbReference>
<dbReference type="AlphaFoldDB" id="A0A285NW04"/>
<dbReference type="InterPro" id="IPR001296">
    <property type="entry name" value="Glyco_trans_1"/>
</dbReference>
<dbReference type="OrthoDB" id="9795068at2"/>
<reference evidence="4" key="1">
    <citation type="submission" date="2017-09" db="EMBL/GenBank/DDBJ databases">
        <authorList>
            <person name="Varghese N."/>
            <person name="Submissions S."/>
        </authorList>
    </citation>
    <scope>NUCLEOTIDE SEQUENCE [LARGE SCALE GENOMIC DNA]</scope>
    <source>
        <strain evidence="4">DSM 2913</strain>
    </source>
</reference>
<dbReference type="EMBL" id="OBEN01000002">
    <property type="protein sequence ID" value="SNZ13217.1"/>
    <property type="molecule type" value="Genomic_DNA"/>
</dbReference>
<dbReference type="PANTHER" id="PTHR12526:SF595">
    <property type="entry name" value="BLL5217 PROTEIN"/>
    <property type="match status" value="1"/>
</dbReference>
<evidence type="ECO:0000313" key="3">
    <source>
        <dbReference type="EMBL" id="SNZ13217.1"/>
    </source>
</evidence>
<name>A0A285NW04_9AQUI</name>
<gene>
    <name evidence="3" type="ORF">SAMN06265353_0662</name>
</gene>
<keyword evidence="3" id="KW-0808">Transferase</keyword>